<dbReference type="InterPro" id="IPR050925">
    <property type="entry name" value="Rhomboid_protease_S54"/>
</dbReference>
<sequence length="273" mass="30887">MKILGSFSDPRAVQGVVDYLKTHGIHSKVHSQDGRIVTVWVEEQDYLQASPHWQEFLADPYNDKYSQASWRIGSTHNPKKGERANLSLFSRIICLNWFLQLVAVICIFQFVSFFIFDANSIFNALKFDVNKPITWFTPAVVHFGVIHLLFNLSWWLYLGNQIVTKAGLYALLAVFLSSALISNWAQFLMVDAEFGGLSGVVYAQLGFYWIYSVLNPHQTPILLKLCIGFMLIWMVLGFADVLFISMANWAHLFGLLSGISVAFIYAQISGKGT</sequence>
<dbReference type="AlphaFoldDB" id="A0A167BQ72"/>
<evidence type="ECO:0008006" key="14">
    <source>
        <dbReference type="Google" id="ProtNLM"/>
    </source>
</evidence>
<evidence type="ECO:0000256" key="5">
    <source>
        <dbReference type="ARBA" id="ARBA00022692"/>
    </source>
</evidence>
<dbReference type="GO" id="GO:0016020">
    <property type="term" value="C:membrane"/>
    <property type="evidence" value="ECO:0007669"/>
    <property type="project" value="UniProtKB-SubCell"/>
</dbReference>
<evidence type="ECO:0000259" key="11">
    <source>
        <dbReference type="Pfam" id="PF12122"/>
    </source>
</evidence>
<comment type="caution">
    <text evidence="12">The sequence shown here is derived from an EMBL/GenBank/DDBJ whole genome shotgun (WGS) entry which is preliminary data.</text>
</comment>
<reference evidence="12 13" key="1">
    <citation type="submission" date="2013-07" db="EMBL/GenBank/DDBJ databases">
        <title>Comparative Genomic and Metabolomic Analysis of Twelve Strains of Pseudoalteromonas luteoviolacea.</title>
        <authorList>
            <person name="Vynne N.G."/>
            <person name="Mansson M."/>
            <person name="Gram L."/>
        </authorList>
    </citation>
    <scope>NUCLEOTIDE SEQUENCE [LARGE SCALE GENOMIC DNA]</scope>
    <source>
        <strain evidence="12 13">DSM 6061</strain>
    </source>
</reference>
<evidence type="ECO:0000256" key="6">
    <source>
        <dbReference type="ARBA" id="ARBA00022801"/>
    </source>
</evidence>
<dbReference type="Gene3D" id="1.20.1540.10">
    <property type="entry name" value="Rhomboid-like"/>
    <property type="match status" value="1"/>
</dbReference>
<comment type="similarity">
    <text evidence="2">Belongs to the peptidase S54 family.</text>
</comment>
<dbReference type="EMBL" id="AUYB01000024">
    <property type="protein sequence ID" value="KZN46787.1"/>
    <property type="molecule type" value="Genomic_DNA"/>
</dbReference>
<feature type="transmembrane region" description="Helical" evidence="9">
    <location>
        <begin position="194"/>
        <end position="214"/>
    </location>
</feature>
<dbReference type="Pfam" id="PF12122">
    <property type="entry name" value="Rhomboid_N"/>
    <property type="match status" value="1"/>
</dbReference>
<evidence type="ECO:0000313" key="12">
    <source>
        <dbReference type="EMBL" id="KZN46787.1"/>
    </source>
</evidence>
<evidence type="ECO:0000256" key="3">
    <source>
        <dbReference type="ARBA" id="ARBA00022475"/>
    </source>
</evidence>
<dbReference type="InterPro" id="IPR023662">
    <property type="entry name" value="Rhomboid_protease_GlpG"/>
</dbReference>
<dbReference type="Gene3D" id="3.30.70.2350">
    <property type="match status" value="1"/>
</dbReference>
<dbReference type="Pfam" id="PF01694">
    <property type="entry name" value="Rhomboid"/>
    <property type="match status" value="1"/>
</dbReference>
<dbReference type="InterPro" id="IPR022732">
    <property type="entry name" value="Peptidase_S54_GlpG_N"/>
</dbReference>
<dbReference type="InterPro" id="IPR038236">
    <property type="entry name" value="GlpG_N_sf"/>
</dbReference>
<protein>
    <recommendedName>
        <fullName evidence="14">GlpG protein</fullName>
    </recommendedName>
</protein>
<feature type="transmembrane region" description="Helical" evidence="9">
    <location>
        <begin position="88"/>
        <end position="115"/>
    </location>
</feature>
<keyword evidence="4" id="KW-0997">Cell inner membrane</keyword>
<evidence type="ECO:0000256" key="8">
    <source>
        <dbReference type="ARBA" id="ARBA00023136"/>
    </source>
</evidence>
<keyword evidence="3" id="KW-1003">Cell membrane</keyword>
<evidence type="ECO:0000256" key="4">
    <source>
        <dbReference type="ARBA" id="ARBA00022519"/>
    </source>
</evidence>
<dbReference type="PANTHER" id="PTHR43731:SF14">
    <property type="entry name" value="PRESENILIN-ASSOCIATED RHOMBOID-LIKE PROTEIN, MITOCHONDRIAL"/>
    <property type="match status" value="1"/>
</dbReference>
<keyword evidence="6" id="KW-0378">Hydrolase</keyword>
<dbReference type="PANTHER" id="PTHR43731">
    <property type="entry name" value="RHOMBOID PROTEASE"/>
    <property type="match status" value="1"/>
</dbReference>
<gene>
    <name evidence="12" type="ORF">N475_07205</name>
</gene>
<proteinExistence type="inferred from homology"/>
<dbReference type="GO" id="GO:0004252">
    <property type="term" value="F:serine-type endopeptidase activity"/>
    <property type="evidence" value="ECO:0007669"/>
    <property type="project" value="InterPro"/>
</dbReference>
<keyword evidence="13" id="KW-1185">Reference proteome</keyword>
<evidence type="ECO:0000313" key="13">
    <source>
        <dbReference type="Proteomes" id="UP000076643"/>
    </source>
</evidence>
<evidence type="ECO:0000256" key="2">
    <source>
        <dbReference type="ARBA" id="ARBA00009045"/>
    </source>
</evidence>
<feature type="transmembrane region" description="Helical" evidence="9">
    <location>
        <begin position="221"/>
        <end position="243"/>
    </location>
</feature>
<feature type="domain" description="Peptidase S54 rhomboid" evidence="10">
    <location>
        <begin position="133"/>
        <end position="266"/>
    </location>
</feature>
<feature type="transmembrane region" description="Helical" evidence="9">
    <location>
        <begin position="249"/>
        <end position="268"/>
    </location>
</feature>
<feature type="transmembrane region" description="Helical" evidence="9">
    <location>
        <begin position="168"/>
        <end position="188"/>
    </location>
</feature>
<dbReference type="RefSeq" id="WP_063359397.1">
    <property type="nucleotide sequence ID" value="NZ_AQHB01000014.1"/>
</dbReference>
<evidence type="ECO:0000256" key="9">
    <source>
        <dbReference type="SAM" id="Phobius"/>
    </source>
</evidence>
<dbReference type="InterPro" id="IPR035952">
    <property type="entry name" value="Rhomboid-like_sf"/>
</dbReference>
<evidence type="ECO:0000259" key="10">
    <source>
        <dbReference type="Pfam" id="PF01694"/>
    </source>
</evidence>
<evidence type="ECO:0000256" key="7">
    <source>
        <dbReference type="ARBA" id="ARBA00022989"/>
    </source>
</evidence>
<dbReference type="SUPFAM" id="SSF144091">
    <property type="entry name" value="Rhomboid-like"/>
    <property type="match status" value="1"/>
</dbReference>
<feature type="transmembrane region" description="Helical" evidence="9">
    <location>
        <begin position="135"/>
        <end position="156"/>
    </location>
</feature>
<comment type="subcellular location">
    <subcellularLocation>
        <location evidence="1">Membrane</location>
        <topology evidence="1">Multi-pass membrane protein</topology>
    </subcellularLocation>
</comment>
<dbReference type="InterPro" id="IPR022764">
    <property type="entry name" value="Peptidase_S54_rhomboid_dom"/>
</dbReference>
<dbReference type="GO" id="GO:0006508">
    <property type="term" value="P:proteolysis"/>
    <property type="evidence" value="ECO:0007669"/>
    <property type="project" value="InterPro"/>
</dbReference>
<keyword evidence="5 9" id="KW-0812">Transmembrane</keyword>
<dbReference type="NCBIfam" id="TIGR04239">
    <property type="entry name" value="rhombo_GlpG"/>
    <property type="match status" value="1"/>
</dbReference>
<name>A0A167BQ72_9GAMM</name>
<feature type="domain" description="Peptidase S54 GlpG peptidase N-terminal" evidence="11">
    <location>
        <begin position="1"/>
        <end position="77"/>
    </location>
</feature>
<keyword evidence="7 9" id="KW-1133">Transmembrane helix</keyword>
<dbReference type="PATRIC" id="fig|1365250.3.peg.339"/>
<evidence type="ECO:0000256" key="1">
    <source>
        <dbReference type="ARBA" id="ARBA00004141"/>
    </source>
</evidence>
<accession>A0A167BQ72</accession>
<keyword evidence="8 9" id="KW-0472">Membrane</keyword>
<organism evidence="12 13">
    <name type="scientific">Pseudoalteromonas luteoviolacea DSM 6061</name>
    <dbReference type="NCBI Taxonomy" id="1365250"/>
    <lineage>
        <taxon>Bacteria</taxon>
        <taxon>Pseudomonadati</taxon>
        <taxon>Pseudomonadota</taxon>
        <taxon>Gammaproteobacteria</taxon>
        <taxon>Alteromonadales</taxon>
        <taxon>Pseudoalteromonadaceae</taxon>
        <taxon>Pseudoalteromonas</taxon>
    </lineage>
</organism>
<dbReference type="Proteomes" id="UP000076643">
    <property type="component" value="Unassembled WGS sequence"/>
</dbReference>